<dbReference type="WBParaSite" id="Hba_07496">
    <property type="protein sequence ID" value="Hba_07496"/>
    <property type="gene ID" value="Hba_07496"/>
</dbReference>
<dbReference type="AlphaFoldDB" id="A0A1I7WQR9"/>
<organism evidence="1 2">
    <name type="scientific">Heterorhabditis bacteriophora</name>
    <name type="common">Entomopathogenic nematode worm</name>
    <dbReference type="NCBI Taxonomy" id="37862"/>
    <lineage>
        <taxon>Eukaryota</taxon>
        <taxon>Metazoa</taxon>
        <taxon>Ecdysozoa</taxon>
        <taxon>Nematoda</taxon>
        <taxon>Chromadorea</taxon>
        <taxon>Rhabditida</taxon>
        <taxon>Rhabditina</taxon>
        <taxon>Rhabditomorpha</taxon>
        <taxon>Strongyloidea</taxon>
        <taxon>Heterorhabditidae</taxon>
        <taxon>Heterorhabditis</taxon>
    </lineage>
</organism>
<protein>
    <submittedName>
        <fullName evidence="2">DUF4937 domain-containing protein</fullName>
    </submittedName>
</protein>
<evidence type="ECO:0000313" key="1">
    <source>
        <dbReference type="Proteomes" id="UP000095283"/>
    </source>
</evidence>
<accession>A0A1I7WQR9</accession>
<dbReference type="Proteomes" id="UP000095283">
    <property type="component" value="Unplaced"/>
</dbReference>
<proteinExistence type="predicted"/>
<keyword evidence="1" id="KW-1185">Reference proteome</keyword>
<reference evidence="2" key="1">
    <citation type="submission" date="2016-11" db="UniProtKB">
        <authorList>
            <consortium name="WormBaseParasite"/>
        </authorList>
    </citation>
    <scope>IDENTIFICATION</scope>
</reference>
<sequence>MRKCPELTQEHKDGMFHLAEYSWDATGEKYNFYESSKISLLIIWNLGDFQ</sequence>
<name>A0A1I7WQR9_HETBA</name>
<evidence type="ECO:0000313" key="2">
    <source>
        <dbReference type="WBParaSite" id="Hba_07496"/>
    </source>
</evidence>